<keyword evidence="2" id="KW-1185">Reference proteome</keyword>
<name>A0ABQ1WE91_9FLAO</name>
<gene>
    <name evidence="1" type="ORF">GCM10011532_08320</name>
</gene>
<protein>
    <submittedName>
        <fullName evidence="1">Uncharacterized protein</fullName>
    </submittedName>
</protein>
<evidence type="ECO:0000313" key="2">
    <source>
        <dbReference type="Proteomes" id="UP000605733"/>
    </source>
</evidence>
<dbReference type="RefSeq" id="WP_011709883.1">
    <property type="nucleotide sequence ID" value="NZ_BMIX01000001.1"/>
</dbReference>
<proteinExistence type="predicted"/>
<accession>A0ABQ1WE91</accession>
<organism evidence="1 2">
    <name type="scientific">Christiangramia forsetii</name>
    <dbReference type="NCBI Taxonomy" id="411153"/>
    <lineage>
        <taxon>Bacteria</taxon>
        <taxon>Pseudomonadati</taxon>
        <taxon>Bacteroidota</taxon>
        <taxon>Flavobacteriia</taxon>
        <taxon>Flavobacteriales</taxon>
        <taxon>Flavobacteriaceae</taxon>
        <taxon>Christiangramia</taxon>
    </lineage>
</organism>
<reference evidence="2" key="1">
    <citation type="journal article" date="2019" name="Int. J. Syst. Evol. Microbiol.">
        <title>The Global Catalogue of Microorganisms (GCM) 10K type strain sequencing project: providing services to taxonomists for standard genome sequencing and annotation.</title>
        <authorList>
            <consortium name="The Broad Institute Genomics Platform"/>
            <consortium name="The Broad Institute Genome Sequencing Center for Infectious Disease"/>
            <person name="Wu L."/>
            <person name="Ma J."/>
        </authorList>
    </citation>
    <scope>NUCLEOTIDE SEQUENCE [LARGE SCALE GENOMIC DNA]</scope>
    <source>
        <strain evidence="2">CGMCC 1.15422</strain>
    </source>
</reference>
<evidence type="ECO:0000313" key="1">
    <source>
        <dbReference type="EMBL" id="GGG27244.1"/>
    </source>
</evidence>
<comment type="caution">
    <text evidence="1">The sequence shown here is derived from an EMBL/GenBank/DDBJ whole genome shotgun (WGS) entry which is preliminary data.</text>
</comment>
<dbReference type="Proteomes" id="UP000605733">
    <property type="component" value="Unassembled WGS sequence"/>
</dbReference>
<dbReference type="EMBL" id="BMIX01000001">
    <property type="protein sequence ID" value="GGG27244.1"/>
    <property type="molecule type" value="Genomic_DNA"/>
</dbReference>
<sequence>MKVIFFCPNILRDAHRHIFQLDRLVKEGYDIVMLDATKFYGNQSTATEAIILNNKVECSNEEDFYNFKESLGKDSVLYVAFDQYMNFAAPILRTLVRKQDKVLSYHTKRFSTAQFPTNKFRILFDNVVKKIDKILPLHFFAPIYRWRYKIFIPDYYLCSTNYVIPTKAFLTIKKDNRIVVHADDINNTINDASSTVPKNLKTGVFLDQVLPFQDRLHPKITPPIPSNYIKKYYTNLENTLSELKQSLKLDRVVIALHPDAVKLEKELADKFDGFETMIGSTNELISNADIVFGHSSTALGFAVFYKKPVILLKDEFLMKDFDLIKKFTLFFENALGFKQIYMDKIFELPEKPFQIDEVKYNNYIRKFLKDSTIQENSYYYAIEKIRKDLQRNVS</sequence>